<keyword evidence="1" id="KW-1133">Transmembrane helix</keyword>
<feature type="transmembrane region" description="Helical" evidence="1">
    <location>
        <begin position="140"/>
        <end position="159"/>
    </location>
</feature>
<dbReference type="Pfam" id="PF07613">
    <property type="entry name" value="DUF1576"/>
    <property type="match status" value="2"/>
</dbReference>
<feature type="transmembrane region" description="Helical" evidence="1">
    <location>
        <begin position="64"/>
        <end position="86"/>
    </location>
</feature>
<accession>A0AAW4QHN9</accession>
<dbReference type="InterPro" id="IPR011470">
    <property type="entry name" value="DUF1576"/>
</dbReference>
<evidence type="ECO:0000256" key="1">
    <source>
        <dbReference type="SAM" id="Phobius"/>
    </source>
</evidence>
<dbReference type="EMBL" id="JAIFOD010000025">
    <property type="protein sequence ID" value="MBX4193956.1"/>
    <property type="molecule type" value="Genomic_DNA"/>
</dbReference>
<comment type="caution">
    <text evidence="2">The sequence shown here is derived from an EMBL/GenBank/DDBJ whole genome shotgun (WGS) entry which is preliminary data.</text>
</comment>
<proteinExistence type="predicted"/>
<organism evidence="2 3">
    <name type="scientific">Enterococcus lactis</name>
    <dbReference type="NCBI Taxonomy" id="357441"/>
    <lineage>
        <taxon>Bacteria</taxon>
        <taxon>Bacillati</taxon>
        <taxon>Bacillota</taxon>
        <taxon>Bacilli</taxon>
        <taxon>Lactobacillales</taxon>
        <taxon>Enterococcaceae</taxon>
        <taxon>Enterococcus</taxon>
    </lineage>
</organism>
<feature type="transmembrane region" description="Helical" evidence="1">
    <location>
        <begin position="405"/>
        <end position="423"/>
    </location>
</feature>
<dbReference type="Proteomes" id="UP000704433">
    <property type="component" value="Unassembled WGS sequence"/>
</dbReference>
<feature type="transmembrane region" description="Helical" evidence="1">
    <location>
        <begin position="199"/>
        <end position="225"/>
    </location>
</feature>
<reference evidence="2" key="1">
    <citation type="journal article" date="2022" name="J. Anim. Sci.">
        <title>Whole genome sequence analyses-based assessment of virulence potential and antimicrobial susceptibilities and resistance of Enterococcus faecium strains isolated from commercial swine and cattle probiotic products.</title>
        <authorList>
            <person name="Shridhar P.B."/>
            <person name="Amachawadi R.G."/>
            <person name="Tokach M."/>
            <person name="Patel I."/>
            <person name="Gangiredla J."/>
            <person name="Mammel M."/>
            <person name="Nagaraja T.G."/>
        </authorList>
    </citation>
    <scope>NUCLEOTIDE SEQUENCE</scope>
    <source>
        <strain evidence="2">EF216</strain>
    </source>
</reference>
<gene>
    <name evidence="2" type="ORF">KYX84_06990</name>
</gene>
<evidence type="ECO:0000313" key="2">
    <source>
        <dbReference type="EMBL" id="MBX4193956.1"/>
    </source>
</evidence>
<feature type="transmembrane region" description="Helical" evidence="1">
    <location>
        <begin position="23"/>
        <end position="44"/>
    </location>
</feature>
<feature type="transmembrane region" description="Helical" evidence="1">
    <location>
        <begin position="116"/>
        <end position="133"/>
    </location>
</feature>
<feature type="transmembrane region" description="Helical" evidence="1">
    <location>
        <begin position="165"/>
        <end position="187"/>
    </location>
</feature>
<feature type="transmembrane region" description="Helical" evidence="1">
    <location>
        <begin position="309"/>
        <end position="330"/>
    </location>
</feature>
<feature type="transmembrane region" description="Helical" evidence="1">
    <location>
        <begin position="337"/>
        <end position="363"/>
    </location>
</feature>
<dbReference type="AlphaFoldDB" id="A0AAW4QHN9"/>
<name>A0AAW4QHN9_9ENTE</name>
<evidence type="ECO:0000313" key="3">
    <source>
        <dbReference type="Proteomes" id="UP000704433"/>
    </source>
</evidence>
<sequence>MENETDVIYIHPQKRIVSQKRKYFYLSFTGAFFLFIGLVSGTPAANWSGLLTILTSPSNLLTDYFALGGFGSAFINVGILTLLSVLVAYRQKVILNGPLFASILTVTGFSFFGKNLYNSISIILGVYLYAVFVNKPFSQYIMIGLFGSALSPVVSYITFGMRFPLLVGILLGNLAGIAIGLLLPPLAAQTLVFHRGFTLYNIGFTSGLIAMAFTAVLRLFSYSIVENTLVSNEYHSPLVWIIFGFFLLTVGFGFYYNSFRLSGIREIFDSSGKLTTDFIANSGIGATLINVGLVGLMLSSYVLLVGGKLNGPVIGAILSAVGFSAFGCHLKNSFPILVGIFLASLFGTFHEITSTGMLVAAVFGTGLAPISGFYGSFYGVIAGMLHIALVALVHNVSTLHGGLNLYNSGFSTGFVAGILVPILDNFTAVRKEKKTLGKRIIKKNHR</sequence>
<feature type="transmembrane region" description="Helical" evidence="1">
    <location>
        <begin position="278"/>
        <end position="303"/>
    </location>
</feature>
<feature type="transmembrane region" description="Helical" evidence="1">
    <location>
        <begin position="375"/>
        <end position="393"/>
    </location>
</feature>
<dbReference type="RefSeq" id="WP_070704891.1">
    <property type="nucleotide sequence ID" value="NZ_JAIFOD010000025.1"/>
</dbReference>
<feature type="transmembrane region" description="Helical" evidence="1">
    <location>
        <begin position="93"/>
        <end position="110"/>
    </location>
</feature>
<protein>
    <submittedName>
        <fullName evidence="2">DUF1576 domain-containing protein</fullName>
    </submittedName>
</protein>
<keyword evidence="1" id="KW-0472">Membrane</keyword>
<keyword evidence="1" id="KW-0812">Transmembrane</keyword>
<feature type="transmembrane region" description="Helical" evidence="1">
    <location>
        <begin position="237"/>
        <end position="257"/>
    </location>
</feature>